<organism evidence="7 8">
    <name type="scientific">Candidatus Berkelbacteria bacterium Licking1014_7</name>
    <dbReference type="NCBI Taxonomy" id="2017147"/>
    <lineage>
        <taxon>Bacteria</taxon>
        <taxon>Candidatus Berkelbacteria</taxon>
    </lineage>
</organism>
<feature type="transmembrane region" description="Helical" evidence="5">
    <location>
        <begin position="841"/>
        <end position="872"/>
    </location>
</feature>
<feature type="transmembrane region" description="Helical" evidence="5">
    <location>
        <begin position="573"/>
        <end position="591"/>
    </location>
</feature>
<keyword evidence="2 5" id="KW-0812">Transmembrane</keyword>
<feature type="transmembrane region" description="Helical" evidence="5">
    <location>
        <begin position="358"/>
        <end position="379"/>
    </location>
</feature>
<evidence type="ECO:0000259" key="6">
    <source>
        <dbReference type="Pfam" id="PF04932"/>
    </source>
</evidence>
<dbReference type="AlphaFoldDB" id="A0A554LJV0"/>
<dbReference type="GO" id="GO:0016020">
    <property type="term" value="C:membrane"/>
    <property type="evidence" value="ECO:0007669"/>
    <property type="project" value="UniProtKB-SubCell"/>
</dbReference>
<feature type="transmembrane region" description="Helical" evidence="5">
    <location>
        <begin position="221"/>
        <end position="248"/>
    </location>
</feature>
<proteinExistence type="predicted"/>
<evidence type="ECO:0000256" key="2">
    <source>
        <dbReference type="ARBA" id="ARBA00022692"/>
    </source>
</evidence>
<feature type="transmembrane region" description="Helical" evidence="5">
    <location>
        <begin position="140"/>
        <end position="158"/>
    </location>
</feature>
<dbReference type="InterPro" id="IPR007016">
    <property type="entry name" value="O-antigen_ligase-rel_domated"/>
</dbReference>
<reference evidence="7 8" key="1">
    <citation type="submission" date="2017-07" db="EMBL/GenBank/DDBJ databases">
        <title>Mechanisms for carbon and nitrogen cycling indicate functional differentiation within the Candidate Phyla Radiation.</title>
        <authorList>
            <person name="Danczak R.E."/>
            <person name="Johnston M.D."/>
            <person name="Kenah C."/>
            <person name="Slattery M."/>
            <person name="Wrighton K.C."/>
            <person name="Wilkins M.J."/>
        </authorList>
    </citation>
    <scope>NUCLEOTIDE SEQUENCE [LARGE SCALE GENOMIC DNA]</scope>
    <source>
        <strain evidence="7">Licking1014_7</strain>
    </source>
</reference>
<feature type="domain" description="O-antigen ligase-related" evidence="6">
    <location>
        <begin position="671"/>
        <end position="822"/>
    </location>
</feature>
<gene>
    <name evidence="7" type="ORF">CEN89_257</name>
</gene>
<feature type="transmembrane region" description="Helical" evidence="5">
    <location>
        <begin position="260"/>
        <end position="282"/>
    </location>
</feature>
<evidence type="ECO:0000256" key="5">
    <source>
        <dbReference type="SAM" id="Phobius"/>
    </source>
</evidence>
<evidence type="ECO:0000256" key="3">
    <source>
        <dbReference type="ARBA" id="ARBA00022989"/>
    </source>
</evidence>
<feature type="transmembrane region" description="Helical" evidence="5">
    <location>
        <begin position="192"/>
        <end position="209"/>
    </location>
</feature>
<sequence>MNLLITIGLTIVLGLFFYSSVKISRETFWGVMLMTFFLPFERIPTAEIAGFTLKINHILGILLIIFWLLKLLFTRQKIAKSGIGAPILLIILAFLLSFYNNQLPLRSVPYLALNLFVLLIFLIFSQCLSNFSRLNKIQNILIVSLTMACIFGIFQFFGDMIGLPNSITGLDPGYTKQVFGFPRPQAFSREPLYFGNLLLLGVGFCFAMLDQKKKIKYFYPSLIIFVMMIFATLSRGAIIGLLLFLFLWTITNIKKITPKIISYLSISIILIVVLSVGFFSFLGSDLKTKFLNHLTIKDLQIGGESTQGRLLAYQDGWQAFKSSPITGVGIANFGAYKIGFDTDNPSINDIINNEYLEMLAETGVIGFAAFMILLFYIFWRSIYSFRICQNPTMKNYIKTLSLAMLAILFQYNFFSTFSILHIWVGLGILVAVQNMALANSNLPDSYRNGAGKSQNAKCLPAKMKSIGKRGIITYFCQRLNDGGTIQKFKIFYLSFVLFMLPTYLVRFTVLSIPTTLLEILIWVGFAWSLFNWREWRKLKSIPRFIHLAIALFLLGALVGVARAPDKISALGQFKGFILDPLLLAGLVYIWTPKSKKALLYDGLILSGIILSLISLWQKLNGAATADGRVMSVWQWDPGASPNYLSMFLAPIAVLAFCLNPNLPARRAGKFGFVAIILGIIFSGSRAGLLAVGAGILFWLVASNTRKIKINRYLAYTILMVVFLAVLWWTGKPDFSVSPDSGRISSSNNIRWEIWRVTIREILPSNQNWLWGAGLGNFQNYFTELTAGRVNFPEYISPRALTPHNLYLHLWLSGGIIMLAGFLYLIWSAFKNPLNSLEKSVIFSILIYGLIDTPIFKNDLGVIWWLMIFTIILKNEQ</sequence>
<feature type="transmembrane region" description="Helical" evidence="5">
    <location>
        <begin position="48"/>
        <end position="69"/>
    </location>
</feature>
<protein>
    <submittedName>
        <fullName evidence="7">O-antigen polymerase</fullName>
    </submittedName>
</protein>
<feature type="transmembrane region" description="Helical" evidence="5">
    <location>
        <begin position="81"/>
        <end position="99"/>
    </location>
</feature>
<feature type="transmembrane region" description="Helical" evidence="5">
    <location>
        <begin position="399"/>
        <end position="432"/>
    </location>
</feature>
<feature type="transmembrane region" description="Helical" evidence="5">
    <location>
        <begin position="544"/>
        <end position="561"/>
    </location>
</feature>
<accession>A0A554LJV0</accession>
<feature type="transmembrane region" description="Helical" evidence="5">
    <location>
        <begin position="490"/>
        <end position="509"/>
    </location>
</feature>
<feature type="transmembrane region" description="Helical" evidence="5">
    <location>
        <begin position="515"/>
        <end position="532"/>
    </location>
</feature>
<dbReference type="PANTHER" id="PTHR37422">
    <property type="entry name" value="TEICHURONIC ACID BIOSYNTHESIS PROTEIN TUAE"/>
    <property type="match status" value="1"/>
</dbReference>
<comment type="subcellular location">
    <subcellularLocation>
        <location evidence="1">Membrane</location>
        <topology evidence="1">Multi-pass membrane protein</topology>
    </subcellularLocation>
</comment>
<keyword evidence="3 5" id="KW-1133">Transmembrane helix</keyword>
<feature type="transmembrane region" description="Helical" evidence="5">
    <location>
        <begin position="805"/>
        <end position="829"/>
    </location>
</feature>
<dbReference type="Proteomes" id="UP000315689">
    <property type="component" value="Unassembled WGS sequence"/>
</dbReference>
<dbReference type="Pfam" id="PF04932">
    <property type="entry name" value="Wzy_C"/>
    <property type="match status" value="2"/>
</dbReference>
<feature type="transmembrane region" description="Helical" evidence="5">
    <location>
        <begin position="639"/>
        <end position="658"/>
    </location>
</feature>
<evidence type="ECO:0000313" key="7">
    <source>
        <dbReference type="EMBL" id="TSC93142.1"/>
    </source>
</evidence>
<feature type="transmembrane region" description="Helical" evidence="5">
    <location>
        <begin position="712"/>
        <end position="730"/>
    </location>
</feature>
<feature type="transmembrane region" description="Helical" evidence="5">
    <location>
        <begin position="670"/>
        <end position="700"/>
    </location>
</feature>
<name>A0A554LJV0_9BACT</name>
<keyword evidence="4 5" id="KW-0472">Membrane</keyword>
<feature type="transmembrane region" description="Helical" evidence="5">
    <location>
        <begin position="598"/>
        <end position="619"/>
    </location>
</feature>
<comment type="caution">
    <text evidence="7">The sequence shown here is derived from an EMBL/GenBank/DDBJ whole genome shotgun (WGS) entry which is preliminary data.</text>
</comment>
<evidence type="ECO:0000256" key="4">
    <source>
        <dbReference type="ARBA" id="ARBA00023136"/>
    </source>
</evidence>
<evidence type="ECO:0000256" key="1">
    <source>
        <dbReference type="ARBA" id="ARBA00004141"/>
    </source>
</evidence>
<evidence type="ECO:0000313" key="8">
    <source>
        <dbReference type="Proteomes" id="UP000315689"/>
    </source>
</evidence>
<feature type="domain" description="O-antigen ligase-related" evidence="6">
    <location>
        <begin position="221"/>
        <end position="371"/>
    </location>
</feature>
<dbReference type="PANTHER" id="PTHR37422:SF13">
    <property type="entry name" value="LIPOPOLYSACCHARIDE BIOSYNTHESIS PROTEIN PA4999-RELATED"/>
    <property type="match status" value="1"/>
</dbReference>
<dbReference type="InterPro" id="IPR051533">
    <property type="entry name" value="WaaL-like"/>
</dbReference>
<feature type="transmembrane region" description="Helical" evidence="5">
    <location>
        <begin position="111"/>
        <end position="128"/>
    </location>
</feature>
<dbReference type="EMBL" id="VMGK01000006">
    <property type="protein sequence ID" value="TSC93142.1"/>
    <property type="molecule type" value="Genomic_DNA"/>
</dbReference>